<dbReference type="WBParaSite" id="L893_g13643.t1">
    <property type="protein sequence ID" value="L893_g13643.t1"/>
    <property type="gene ID" value="L893_g13643"/>
</dbReference>
<reference evidence="2" key="1">
    <citation type="submission" date="2016-11" db="UniProtKB">
        <authorList>
            <consortium name="WormBaseParasite"/>
        </authorList>
    </citation>
    <scope>IDENTIFICATION</scope>
</reference>
<organism evidence="1 2">
    <name type="scientific">Steinernema glaseri</name>
    <dbReference type="NCBI Taxonomy" id="37863"/>
    <lineage>
        <taxon>Eukaryota</taxon>
        <taxon>Metazoa</taxon>
        <taxon>Ecdysozoa</taxon>
        <taxon>Nematoda</taxon>
        <taxon>Chromadorea</taxon>
        <taxon>Rhabditida</taxon>
        <taxon>Tylenchina</taxon>
        <taxon>Panagrolaimomorpha</taxon>
        <taxon>Strongyloidoidea</taxon>
        <taxon>Steinernematidae</taxon>
        <taxon>Steinernema</taxon>
    </lineage>
</organism>
<dbReference type="AlphaFoldDB" id="A0A1I7Y887"/>
<sequence>MDTVVRTFVDSVLNILSFSCLFRMSEGNRGNQLSNYWRRTAETVMKKRTRLSLDVTVSLKIPNGEDGVAVLVQGPHLPKHPIWDLHHYEVQSFYVKSEFTEEQMKIADKAIVLKKGFDSKEWSFLLDVVGRDCRSYYIYDLGEAFNSLNMASLNPTREDSGLKIENCAVDVNGLMFKWLLRMLSWSHDKRLSSLAFSQPVDIQDRLIDACVSLRNCFWKLDIWNCENMANLDVRFIKKLVEAFKNVKFDEYLRLDVNVDITKDEIDDLRSTILSHLPKGGLASCKVHWFKIRVNFNSNWLKFENGIARCMFRFSFN</sequence>
<evidence type="ECO:0000313" key="2">
    <source>
        <dbReference type="WBParaSite" id="L893_g13643.t1"/>
    </source>
</evidence>
<name>A0A1I7Y887_9BILA</name>
<dbReference type="Proteomes" id="UP000095287">
    <property type="component" value="Unplaced"/>
</dbReference>
<protein>
    <submittedName>
        <fullName evidence="2">FBA_2 domain-containing protein</fullName>
    </submittedName>
</protein>
<accession>A0A1I7Y887</accession>
<proteinExistence type="predicted"/>
<keyword evidence="1" id="KW-1185">Reference proteome</keyword>
<evidence type="ECO:0000313" key="1">
    <source>
        <dbReference type="Proteomes" id="UP000095287"/>
    </source>
</evidence>